<gene>
    <name evidence="2" type="ORF">MNBD_ALPHA08-1592</name>
</gene>
<dbReference type="SUPFAM" id="SSF46548">
    <property type="entry name" value="alpha-helical ferredoxin"/>
    <property type="match status" value="1"/>
</dbReference>
<dbReference type="AlphaFoldDB" id="A0A3B0RAP5"/>
<dbReference type="PRINTS" id="PR00419">
    <property type="entry name" value="ADXRDTASE"/>
</dbReference>
<dbReference type="Pfam" id="PF07992">
    <property type="entry name" value="Pyr_redox_2"/>
    <property type="match status" value="1"/>
</dbReference>
<dbReference type="InterPro" id="IPR017896">
    <property type="entry name" value="4Fe4S_Fe-S-bd"/>
</dbReference>
<dbReference type="InterPro" id="IPR036188">
    <property type="entry name" value="FAD/NAD-bd_sf"/>
</dbReference>
<dbReference type="InterPro" id="IPR009051">
    <property type="entry name" value="Helical_ferredxn"/>
</dbReference>
<dbReference type="GO" id="GO:0004159">
    <property type="term" value="F:dihydropyrimidine dehydrogenase (NAD+) activity"/>
    <property type="evidence" value="ECO:0007669"/>
    <property type="project" value="UniProtKB-EC"/>
</dbReference>
<dbReference type="PANTHER" id="PTHR42783:SF3">
    <property type="entry name" value="GLUTAMATE SYNTHASE [NADPH] SMALL CHAIN-RELATED"/>
    <property type="match status" value="1"/>
</dbReference>
<feature type="domain" description="4Fe-4S ferredoxin-type" evidence="1">
    <location>
        <begin position="33"/>
        <end position="63"/>
    </location>
</feature>
<organism evidence="2">
    <name type="scientific">hydrothermal vent metagenome</name>
    <dbReference type="NCBI Taxonomy" id="652676"/>
    <lineage>
        <taxon>unclassified sequences</taxon>
        <taxon>metagenomes</taxon>
        <taxon>ecological metagenomes</taxon>
    </lineage>
</organism>
<accession>A0A3B0RAP5</accession>
<evidence type="ECO:0000259" key="1">
    <source>
        <dbReference type="PROSITE" id="PS51379"/>
    </source>
</evidence>
<keyword evidence="2" id="KW-0560">Oxidoreductase</keyword>
<dbReference type="SUPFAM" id="SSF51971">
    <property type="entry name" value="Nucleotide-binding domain"/>
    <property type="match status" value="1"/>
</dbReference>
<evidence type="ECO:0000313" key="2">
    <source>
        <dbReference type="EMBL" id="VAV89131.1"/>
    </source>
</evidence>
<dbReference type="Gene3D" id="1.10.1060.10">
    <property type="entry name" value="Alpha-helical ferredoxin"/>
    <property type="match status" value="1"/>
</dbReference>
<dbReference type="PANTHER" id="PTHR42783">
    <property type="entry name" value="GLUTAMATE SYNTHASE [NADPH] SMALL CHAIN"/>
    <property type="match status" value="1"/>
</dbReference>
<dbReference type="GO" id="GO:0051536">
    <property type="term" value="F:iron-sulfur cluster binding"/>
    <property type="evidence" value="ECO:0007669"/>
    <property type="project" value="InterPro"/>
</dbReference>
<dbReference type="InterPro" id="IPR023753">
    <property type="entry name" value="FAD/NAD-binding_dom"/>
</dbReference>
<name>A0A3B0RAP5_9ZZZZ</name>
<dbReference type="EMBL" id="UOEC01000057">
    <property type="protein sequence ID" value="VAV89131.1"/>
    <property type="molecule type" value="Genomic_DNA"/>
</dbReference>
<reference evidence="2" key="1">
    <citation type="submission" date="2018-06" db="EMBL/GenBank/DDBJ databases">
        <authorList>
            <person name="Zhirakovskaya E."/>
        </authorList>
    </citation>
    <scope>NUCLEOTIDE SEQUENCE</scope>
</reference>
<proteinExistence type="predicted"/>
<dbReference type="PROSITE" id="PS51379">
    <property type="entry name" value="4FE4S_FER_2"/>
    <property type="match status" value="1"/>
</dbReference>
<dbReference type="EC" id="1.3.1.1" evidence="2"/>
<dbReference type="Pfam" id="PF14691">
    <property type="entry name" value="Fer4_20"/>
    <property type="match status" value="1"/>
</dbReference>
<sequence>MADVSTSGVVAGRLDADQYVENFRDLHPPLSKNKAHVEADRCYFCHDAPCMDACPTSIDIALFIRQISTGQPDGAAETIFTSNILGGMCARVCPTETLCEEVCVHVAQGNLPVKIGQLQRYATDHAMQSGAVTFERAEESGKQVAVIGAGPAGLACAHRLAANGHSVTIFETREKPGGLNEFGLAAYKTTDNFAQSEVEFVLSIGGIEIEHGKKLGRDIRLEQLSADFDAVFVGLGLDATNSLGIAGDDLDGVQDAVDYIAELRQADDLAALLVGQQVVVIGGGMTAIDIAVQIKRLGARDVAMVYRRGPEQMGASDFECELALNNGVTITHWAMPTAITSDNGKVTAVEFERTHLADGKLSGTGETFTLPADQVFAAIGQVLDPSPFTDSDLKMAGRRIEVDNNRKTSLTNVWAGGDCIIGGENLTVSAVDDGNVAADAINDFLAGKGE</sequence>
<dbReference type="InterPro" id="IPR028261">
    <property type="entry name" value="DPD_II"/>
</dbReference>
<dbReference type="Gene3D" id="3.50.50.60">
    <property type="entry name" value="FAD/NAD(P)-binding domain"/>
    <property type="match status" value="2"/>
</dbReference>
<protein>
    <submittedName>
        <fullName evidence="2">NAD-dependent dihydropyrimidine dehydrogenase subunit PreT</fullName>
        <ecNumber evidence="2">1.3.1.1</ecNumber>
    </submittedName>
</protein>